<organism evidence="2 3">
    <name type="scientific">Penicillium brasilianum</name>
    <dbReference type="NCBI Taxonomy" id="104259"/>
    <lineage>
        <taxon>Eukaryota</taxon>
        <taxon>Fungi</taxon>
        <taxon>Dikarya</taxon>
        <taxon>Ascomycota</taxon>
        <taxon>Pezizomycotina</taxon>
        <taxon>Eurotiomycetes</taxon>
        <taxon>Eurotiomycetidae</taxon>
        <taxon>Eurotiales</taxon>
        <taxon>Aspergillaceae</taxon>
        <taxon>Penicillium</taxon>
    </lineage>
</organism>
<reference evidence="3" key="1">
    <citation type="journal article" date="2015" name="Genome Announc.">
        <title>Draft genome sequence of the fungus Penicillium brasilianum MG11.</title>
        <authorList>
            <person name="Horn F."/>
            <person name="Linde J."/>
            <person name="Mattern D.J."/>
            <person name="Walther G."/>
            <person name="Guthke R."/>
            <person name="Brakhage A.A."/>
            <person name="Valiante V."/>
        </authorList>
    </citation>
    <scope>NUCLEOTIDE SEQUENCE [LARGE SCALE GENOMIC DNA]</scope>
    <source>
        <strain evidence="3">MG11</strain>
    </source>
</reference>
<proteinExistence type="predicted"/>
<evidence type="ECO:0000313" key="2">
    <source>
        <dbReference type="EMBL" id="CEO59749.1"/>
    </source>
</evidence>
<keyword evidence="1" id="KW-0812">Transmembrane</keyword>
<dbReference type="Proteomes" id="UP000042958">
    <property type="component" value="Unassembled WGS sequence"/>
</dbReference>
<sequence>MQDTRVCSGEGVDWKFALWLSYKITMKLTHDVVPSWLMGVMRFCALSIIYAVEGHHGNITSHLYVYDIFPANSTTHYLEYS</sequence>
<keyword evidence="1" id="KW-1133">Transmembrane helix</keyword>
<protein>
    <submittedName>
        <fullName evidence="2">Uncharacterized protein</fullName>
    </submittedName>
</protein>
<feature type="transmembrane region" description="Helical" evidence="1">
    <location>
        <begin position="33"/>
        <end position="52"/>
    </location>
</feature>
<dbReference type="AlphaFoldDB" id="A0A0F7VCP7"/>
<keyword evidence="1" id="KW-0472">Membrane</keyword>
<accession>A0A0F7VCP7</accession>
<name>A0A0F7VCP7_PENBI</name>
<dbReference type="OrthoDB" id="10480802at2759"/>
<dbReference type="EMBL" id="CDHK01000004">
    <property type="protein sequence ID" value="CEO59749.1"/>
    <property type="molecule type" value="Genomic_DNA"/>
</dbReference>
<evidence type="ECO:0000313" key="3">
    <source>
        <dbReference type="Proteomes" id="UP000042958"/>
    </source>
</evidence>
<evidence type="ECO:0000256" key="1">
    <source>
        <dbReference type="SAM" id="Phobius"/>
    </source>
</evidence>
<keyword evidence="3" id="KW-1185">Reference proteome</keyword>
<gene>
    <name evidence="2" type="ORF">PMG11_04413</name>
</gene>